<dbReference type="SUPFAM" id="SSF50729">
    <property type="entry name" value="PH domain-like"/>
    <property type="match status" value="1"/>
</dbReference>
<dbReference type="PROSITE" id="PS51082">
    <property type="entry name" value="WH2"/>
    <property type="match status" value="1"/>
</dbReference>
<dbReference type="GO" id="GO:0007015">
    <property type="term" value="P:actin filament organization"/>
    <property type="evidence" value="ECO:0007669"/>
    <property type="project" value="InterPro"/>
</dbReference>
<dbReference type="Gene3D" id="2.30.29.30">
    <property type="entry name" value="Pleckstrin-homology domain (PH domain)/Phosphotyrosine-binding domain (PTB)"/>
    <property type="match status" value="1"/>
</dbReference>
<dbReference type="CDD" id="cd00132">
    <property type="entry name" value="CRIB"/>
    <property type="match status" value="1"/>
</dbReference>
<dbReference type="OrthoDB" id="8963340at2759"/>
<evidence type="ECO:0000313" key="12">
    <source>
        <dbReference type="EMBL" id="OSX62075.1"/>
    </source>
</evidence>
<dbReference type="Pfam" id="PF00568">
    <property type="entry name" value="WH1"/>
    <property type="match status" value="1"/>
</dbReference>
<feature type="domain" description="WH2" evidence="11">
    <location>
        <begin position="263"/>
        <end position="282"/>
    </location>
</feature>
<evidence type="ECO:0000256" key="1">
    <source>
        <dbReference type="ARBA" id="ARBA00004123"/>
    </source>
</evidence>
<name>A0A1X6N0D5_9APHY</name>
<dbReference type="EMBL" id="KZ110597">
    <property type="protein sequence ID" value="OSX62075.1"/>
    <property type="molecule type" value="Genomic_DNA"/>
</dbReference>
<keyword evidence="6" id="KW-0206">Cytoskeleton</keyword>
<evidence type="ECO:0000256" key="7">
    <source>
        <dbReference type="ARBA" id="ARBA00023242"/>
    </source>
</evidence>
<feature type="region of interest" description="Disordered" evidence="8">
    <location>
        <begin position="215"/>
        <end position="317"/>
    </location>
</feature>
<evidence type="ECO:0000313" key="13">
    <source>
        <dbReference type="Proteomes" id="UP000194127"/>
    </source>
</evidence>
<dbReference type="GO" id="GO:0071933">
    <property type="term" value="F:Arp2/3 complex binding"/>
    <property type="evidence" value="ECO:0007669"/>
    <property type="project" value="UniProtKB-ARBA"/>
</dbReference>
<dbReference type="PROSITE" id="PS50108">
    <property type="entry name" value="CRIB"/>
    <property type="match status" value="1"/>
</dbReference>
<evidence type="ECO:0000256" key="8">
    <source>
        <dbReference type="SAM" id="MobiDB-lite"/>
    </source>
</evidence>
<feature type="compositionally biased region" description="Pro residues" evidence="8">
    <location>
        <begin position="229"/>
        <end position="248"/>
    </location>
</feature>
<keyword evidence="13" id="KW-1185">Reference proteome</keyword>
<dbReference type="GO" id="GO:0003779">
    <property type="term" value="F:actin binding"/>
    <property type="evidence" value="ECO:0007669"/>
    <property type="project" value="InterPro"/>
</dbReference>
<dbReference type="InterPro" id="IPR000697">
    <property type="entry name" value="WH1/EVH1_dom"/>
</dbReference>
<dbReference type="STRING" id="670580.A0A1X6N0D5"/>
<organism evidence="12 13">
    <name type="scientific">Postia placenta MAD-698-R-SB12</name>
    <dbReference type="NCBI Taxonomy" id="670580"/>
    <lineage>
        <taxon>Eukaryota</taxon>
        <taxon>Fungi</taxon>
        <taxon>Dikarya</taxon>
        <taxon>Basidiomycota</taxon>
        <taxon>Agaricomycotina</taxon>
        <taxon>Agaricomycetes</taxon>
        <taxon>Polyporales</taxon>
        <taxon>Adustoporiaceae</taxon>
        <taxon>Rhodonia</taxon>
    </lineage>
</organism>
<evidence type="ECO:0000256" key="4">
    <source>
        <dbReference type="ARBA" id="ARBA00022553"/>
    </source>
</evidence>
<evidence type="ECO:0000256" key="3">
    <source>
        <dbReference type="ARBA" id="ARBA00022490"/>
    </source>
</evidence>
<dbReference type="InterPro" id="IPR003124">
    <property type="entry name" value="WH2_dom"/>
</dbReference>
<dbReference type="InterPro" id="IPR011993">
    <property type="entry name" value="PH-like_dom_sf"/>
</dbReference>
<dbReference type="CDD" id="cd01205">
    <property type="entry name" value="EVH1_WASP-like"/>
    <property type="match status" value="1"/>
</dbReference>
<gene>
    <name evidence="12" type="ORF">POSPLADRAFT_1142414</name>
</gene>
<evidence type="ECO:0000256" key="6">
    <source>
        <dbReference type="ARBA" id="ARBA00023212"/>
    </source>
</evidence>
<dbReference type="Gene3D" id="3.90.810.10">
    <property type="entry name" value="CRIB domain"/>
    <property type="match status" value="1"/>
</dbReference>
<dbReference type="SMART" id="SM00461">
    <property type="entry name" value="WH1"/>
    <property type="match status" value="1"/>
</dbReference>
<sequence length="341" mass="36152">MPAQSTLSSDDKSKVKAAVPNNSNKIHTAALARIYYAHPNPNEWSYAGLQGALAFIHDKSKGALYLRMVDLAGTRGVIWQHELYEGLEYFQDRPFFHSFPGDECMIGIVFAEESEAKTFYKKVTTTKVGTEKPKSSNKKKASKGGKIDKSMISGPTSGSFQHVAHMGYDPVKGFTSSNVDPSWSAFLSQLEGHGLSREVLEQNMDFIKDFVRDAQKSAPAPPAAKKKPPPPPAPRGMPPPPPPPPPAGGSPGPSAGLPAPAPGRDALLASIQSAGVHMLRKTDPNATPARPTSPPAEESASSSGGGGGGGDLTAALAAALLERNKKLGDSDEEEDDDDDWD</sequence>
<evidence type="ECO:0000256" key="2">
    <source>
        <dbReference type="ARBA" id="ARBA00004245"/>
    </source>
</evidence>
<reference evidence="12 13" key="1">
    <citation type="submission" date="2017-04" db="EMBL/GenBank/DDBJ databases">
        <title>Genome Sequence of the Model Brown-Rot Fungus Postia placenta SB12.</title>
        <authorList>
            <consortium name="DOE Joint Genome Institute"/>
            <person name="Gaskell J."/>
            <person name="Kersten P."/>
            <person name="Larrondo L.F."/>
            <person name="Canessa P."/>
            <person name="Martinez D."/>
            <person name="Hibbett D."/>
            <person name="Schmoll M."/>
            <person name="Kubicek C.P."/>
            <person name="Martinez A.T."/>
            <person name="Yadav J."/>
            <person name="Master E."/>
            <person name="Magnuson J.K."/>
            <person name="James T."/>
            <person name="Yaver D."/>
            <person name="Berka R."/>
            <person name="Labutti K."/>
            <person name="Lipzen A."/>
            <person name="Aerts A."/>
            <person name="Barry K."/>
            <person name="Henrissat B."/>
            <person name="Blanchette R."/>
            <person name="Grigoriev I."/>
            <person name="Cullen D."/>
        </authorList>
    </citation>
    <scope>NUCLEOTIDE SEQUENCE [LARGE SCALE GENOMIC DNA]</scope>
    <source>
        <strain evidence="12 13">MAD-698-R-SB12</strain>
    </source>
</reference>
<accession>A0A1X6N0D5</accession>
<comment type="subcellular location">
    <subcellularLocation>
        <location evidence="2">Cytoplasm</location>
        <location evidence="2">Cytoskeleton</location>
    </subcellularLocation>
    <subcellularLocation>
        <location evidence="1">Nucleus</location>
    </subcellularLocation>
</comment>
<keyword evidence="7" id="KW-0539">Nucleus</keyword>
<feature type="domain" description="WH1" evidence="10">
    <location>
        <begin position="19"/>
        <end position="130"/>
    </location>
</feature>
<dbReference type="FunFam" id="2.30.29.30:FF:000281">
    <property type="entry name" value="Actin associated protein"/>
    <property type="match status" value="1"/>
</dbReference>
<dbReference type="SUPFAM" id="SSF47912">
    <property type="entry name" value="Wiscott-Aldrich syndrome protein, WASP, C-terminal domain"/>
    <property type="match status" value="1"/>
</dbReference>
<proteinExistence type="predicted"/>
<dbReference type="GeneID" id="36330370"/>
<feature type="compositionally biased region" description="Low complexity" evidence="8">
    <location>
        <begin position="286"/>
        <end position="302"/>
    </location>
</feature>
<dbReference type="InterPro" id="IPR033927">
    <property type="entry name" value="WASPfam_EVH1"/>
</dbReference>
<dbReference type="InterPro" id="IPR011026">
    <property type="entry name" value="WAS_C"/>
</dbReference>
<dbReference type="GO" id="GO:0030479">
    <property type="term" value="C:actin cortical patch"/>
    <property type="evidence" value="ECO:0007669"/>
    <property type="project" value="UniProtKB-ARBA"/>
</dbReference>
<evidence type="ECO:0000259" key="10">
    <source>
        <dbReference type="PROSITE" id="PS50229"/>
    </source>
</evidence>
<keyword evidence="3" id="KW-0963">Cytoplasm</keyword>
<evidence type="ECO:0008006" key="14">
    <source>
        <dbReference type="Google" id="ProtNLM"/>
    </source>
</evidence>
<evidence type="ECO:0000259" key="11">
    <source>
        <dbReference type="PROSITE" id="PS51082"/>
    </source>
</evidence>
<keyword evidence="4" id="KW-0597">Phosphoprotein</keyword>
<dbReference type="RefSeq" id="XP_024338869.1">
    <property type="nucleotide sequence ID" value="XM_024485421.1"/>
</dbReference>
<evidence type="ECO:0000256" key="5">
    <source>
        <dbReference type="ARBA" id="ARBA00022737"/>
    </source>
</evidence>
<evidence type="ECO:0000259" key="9">
    <source>
        <dbReference type="PROSITE" id="PS50108"/>
    </source>
</evidence>
<dbReference type="PROSITE" id="PS50229">
    <property type="entry name" value="WH1"/>
    <property type="match status" value="1"/>
</dbReference>
<dbReference type="Pfam" id="PF00786">
    <property type="entry name" value="PBD"/>
    <property type="match status" value="1"/>
</dbReference>
<feature type="domain" description="CRIB" evidence="9">
    <location>
        <begin position="152"/>
        <end position="167"/>
    </location>
</feature>
<dbReference type="InterPro" id="IPR036936">
    <property type="entry name" value="CRIB_dom_sf"/>
</dbReference>
<dbReference type="GO" id="GO:0005634">
    <property type="term" value="C:nucleus"/>
    <property type="evidence" value="ECO:0007669"/>
    <property type="project" value="UniProtKB-SubCell"/>
</dbReference>
<dbReference type="AlphaFoldDB" id="A0A1X6N0D5"/>
<feature type="region of interest" description="Disordered" evidence="8">
    <location>
        <begin position="127"/>
        <end position="156"/>
    </location>
</feature>
<dbReference type="InterPro" id="IPR000095">
    <property type="entry name" value="CRIB_dom"/>
</dbReference>
<dbReference type="FunFam" id="3.90.810.10:FF:000010">
    <property type="entry name" value="Related to Neural Wiskott-Aldrich syndrome protein"/>
    <property type="match status" value="1"/>
</dbReference>
<protein>
    <recommendedName>
        <fullName evidence="14">WH1 domain-containing protein</fullName>
    </recommendedName>
</protein>
<keyword evidence="5" id="KW-0677">Repeat</keyword>
<dbReference type="Proteomes" id="UP000194127">
    <property type="component" value="Unassembled WGS sequence"/>
</dbReference>